<proteinExistence type="predicted"/>
<dbReference type="EnsemblPlants" id="EMT18944">
    <property type="protein sequence ID" value="EMT18944"/>
    <property type="gene ID" value="F775_00186"/>
</dbReference>
<accession>R7WFG2</accession>
<reference evidence="1" key="1">
    <citation type="submission" date="2015-06" db="UniProtKB">
        <authorList>
            <consortium name="EnsemblPlants"/>
        </authorList>
    </citation>
    <scope>IDENTIFICATION</scope>
</reference>
<protein>
    <submittedName>
        <fullName evidence="1">Uncharacterized protein</fullName>
    </submittedName>
</protein>
<sequence>MVASALPSSSPTSDAVAAIALEVVNADEDSVLCPDKRAHWLQASGAGKSKAESLLSCKRSIVQLLIGLDPYGIVKSAGKVAFIIDNDKYVNGIECSIPVLIKSVFSFLSFAEALYELFSACNYTRKIIVFVKGLDFCGGRYDTPRHPLY</sequence>
<evidence type="ECO:0000313" key="1">
    <source>
        <dbReference type="EnsemblPlants" id="EMT18944"/>
    </source>
</evidence>
<dbReference type="AlphaFoldDB" id="R7WFG2"/>
<name>R7WFG2_AEGTA</name>
<organism evidence="1">
    <name type="scientific">Aegilops tauschii</name>
    <name type="common">Tausch's goatgrass</name>
    <name type="synonym">Aegilops squarrosa</name>
    <dbReference type="NCBI Taxonomy" id="37682"/>
    <lineage>
        <taxon>Eukaryota</taxon>
        <taxon>Viridiplantae</taxon>
        <taxon>Streptophyta</taxon>
        <taxon>Embryophyta</taxon>
        <taxon>Tracheophyta</taxon>
        <taxon>Spermatophyta</taxon>
        <taxon>Magnoliopsida</taxon>
        <taxon>Liliopsida</taxon>
        <taxon>Poales</taxon>
        <taxon>Poaceae</taxon>
        <taxon>BOP clade</taxon>
        <taxon>Pooideae</taxon>
        <taxon>Triticodae</taxon>
        <taxon>Triticeae</taxon>
        <taxon>Triticinae</taxon>
        <taxon>Aegilops</taxon>
    </lineage>
</organism>